<keyword evidence="2" id="KW-0175">Coiled coil</keyword>
<dbReference type="RefSeq" id="WP_012277764.1">
    <property type="nucleotide sequence ID" value="NC_010334.1"/>
</dbReference>
<dbReference type="InterPro" id="IPR058649">
    <property type="entry name" value="CzcB_C"/>
</dbReference>
<dbReference type="PANTHER" id="PTHR30469:SF18">
    <property type="entry name" value="RESISTANCE-NODULATION-CELL DIVISION (RND) EFFLUX MEMBRANE FUSION PROTEIN-RELATED"/>
    <property type="match status" value="1"/>
</dbReference>
<dbReference type="Pfam" id="PF25975">
    <property type="entry name" value="CzcB_C"/>
    <property type="match status" value="1"/>
</dbReference>
<dbReference type="InterPro" id="IPR058624">
    <property type="entry name" value="MdtA-like_HH"/>
</dbReference>
<dbReference type="AlphaFoldDB" id="B0TL34"/>
<dbReference type="Gene3D" id="1.10.287.470">
    <property type="entry name" value="Helix hairpin bin"/>
    <property type="match status" value="1"/>
</dbReference>
<comment type="similarity">
    <text evidence="1">Belongs to the membrane fusion protein (MFP) (TC 8.A.1) family.</text>
</comment>
<dbReference type="GO" id="GO:0015562">
    <property type="term" value="F:efflux transmembrane transporter activity"/>
    <property type="evidence" value="ECO:0007669"/>
    <property type="project" value="TreeGrafter"/>
</dbReference>
<dbReference type="GO" id="GO:1990281">
    <property type="term" value="C:efflux pump complex"/>
    <property type="evidence" value="ECO:0007669"/>
    <property type="project" value="TreeGrafter"/>
</dbReference>
<gene>
    <name evidence="7" type="ordered locus">Shal_2683</name>
</gene>
<proteinExistence type="inferred from homology"/>
<dbReference type="PANTHER" id="PTHR30469">
    <property type="entry name" value="MULTIDRUG RESISTANCE PROTEIN MDTA"/>
    <property type="match status" value="1"/>
</dbReference>
<evidence type="ECO:0000256" key="2">
    <source>
        <dbReference type="SAM" id="Coils"/>
    </source>
</evidence>
<organism evidence="7 8">
    <name type="scientific">Shewanella halifaxensis (strain HAW-EB4)</name>
    <dbReference type="NCBI Taxonomy" id="458817"/>
    <lineage>
        <taxon>Bacteria</taxon>
        <taxon>Pseudomonadati</taxon>
        <taxon>Pseudomonadota</taxon>
        <taxon>Gammaproteobacteria</taxon>
        <taxon>Alteromonadales</taxon>
        <taxon>Shewanellaceae</taxon>
        <taxon>Shewanella</taxon>
    </lineage>
</organism>
<evidence type="ECO:0000256" key="1">
    <source>
        <dbReference type="ARBA" id="ARBA00009477"/>
    </source>
</evidence>
<dbReference type="InterPro" id="IPR058625">
    <property type="entry name" value="MdtA-like_BSH"/>
</dbReference>
<feature type="coiled-coil region" evidence="2">
    <location>
        <begin position="93"/>
        <end position="151"/>
    </location>
</feature>
<accession>B0TL34</accession>
<dbReference type="STRING" id="458817.Shal_2683"/>
<evidence type="ECO:0000313" key="7">
    <source>
        <dbReference type="EMBL" id="ABZ77236.1"/>
    </source>
</evidence>
<dbReference type="Gene3D" id="2.40.420.20">
    <property type="match status" value="1"/>
</dbReference>
<dbReference type="SUPFAM" id="SSF111369">
    <property type="entry name" value="HlyD-like secretion proteins"/>
    <property type="match status" value="1"/>
</dbReference>
<protein>
    <submittedName>
        <fullName evidence="7">Efflux transporter, RND family, MFP subunit</fullName>
    </submittedName>
</protein>
<dbReference type="Proteomes" id="UP000001317">
    <property type="component" value="Chromosome"/>
</dbReference>
<feature type="domain" description="Multidrug resistance protein MdtA-like barrel-sandwich hybrid" evidence="5">
    <location>
        <begin position="53"/>
        <end position="188"/>
    </location>
</feature>
<feature type="domain" description="Multidrug resistance protein MdtA-like alpha-helical hairpin" evidence="4">
    <location>
        <begin position="92"/>
        <end position="162"/>
    </location>
</feature>
<keyword evidence="3" id="KW-0732">Signal</keyword>
<dbReference type="Gene3D" id="2.40.30.170">
    <property type="match status" value="1"/>
</dbReference>
<feature type="domain" description="CzcB-like C-terminal circularly permuted SH3-like" evidence="6">
    <location>
        <begin position="279"/>
        <end position="330"/>
    </location>
</feature>
<dbReference type="KEGG" id="shl:Shal_2683"/>
<keyword evidence="8" id="KW-1185">Reference proteome</keyword>
<reference evidence="7" key="1">
    <citation type="submission" date="2008-01" db="EMBL/GenBank/DDBJ databases">
        <title>Complete sequence of Shewanella halifaxensis HAW-EB4.</title>
        <authorList>
            <consortium name="US DOE Joint Genome Institute"/>
            <person name="Copeland A."/>
            <person name="Lucas S."/>
            <person name="Lapidus A."/>
            <person name="Glavina del Rio T."/>
            <person name="Dalin E."/>
            <person name="Tice H."/>
            <person name="Bruce D."/>
            <person name="Goodwin L."/>
            <person name="Pitluck S."/>
            <person name="Sims D."/>
            <person name="Brettin T."/>
            <person name="Detter J.C."/>
            <person name="Han C."/>
            <person name="Kuske C.R."/>
            <person name="Schmutz J."/>
            <person name="Larimer F."/>
            <person name="Land M."/>
            <person name="Hauser L."/>
            <person name="Kyrpides N."/>
            <person name="Kim E."/>
            <person name="Zhao J.-S."/>
            <person name="Richardson P."/>
        </authorList>
    </citation>
    <scope>NUCLEOTIDE SEQUENCE [LARGE SCALE GENOMIC DNA]</scope>
    <source>
        <strain evidence="7">HAW-EB4</strain>
    </source>
</reference>
<dbReference type="EMBL" id="CP000931">
    <property type="protein sequence ID" value="ABZ77236.1"/>
    <property type="molecule type" value="Genomic_DNA"/>
</dbReference>
<evidence type="ECO:0000313" key="8">
    <source>
        <dbReference type="Proteomes" id="UP000001317"/>
    </source>
</evidence>
<dbReference type="OrthoDB" id="5730196at2"/>
<evidence type="ECO:0000259" key="6">
    <source>
        <dbReference type="Pfam" id="PF25975"/>
    </source>
</evidence>
<name>B0TL34_SHEHH</name>
<dbReference type="NCBIfam" id="TIGR01730">
    <property type="entry name" value="RND_mfp"/>
    <property type="match status" value="1"/>
</dbReference>
<dbReference type="eggNOG" id="COG0845">
    <property type="taxonomic scope" value="Bacteria"/>
</dbReference>
<dbReference type="InterPro" id="IPR006143">
    <property type="entry name" value="RND_pump_MFP"/>
</dbReference>
<evidence type="ECO:0000259" key="5">
    <source>
        <dbReference type="Pfam" id="PF25917"/>
    </source>
</evidence>
<evidence type="ECO:0000256" key="3">
    <source>
        <dbReference type="SAM" id="SignalP"/>
    </source>
</evidence>
<feature type="chain" id="PRO_5002753400" evidence="3">
    <location>
        <begin position="24"/>
        <end position="345"/>
    </location>
</feature>
<evidence type="ECO:0000259" key="4">
    <source>
        <dbReference type="Pfam" id="PF25876"/>
    </source>
</evidence>
<feature type="signal peptide" evidence="3">
    <location>
        <begin position="1"/>
        <end position="23"/>
    </location>
</feature>
<dbReference type="HOGENOM" id="CLU_018816_1_4_6"/>
<dbReference type="Gene3D" id="2.40.50.100">
    <property type="match status" value="1"/>
</dbReference>
<dbReference type="Pfam" id="PF25917">
    <property type="entry name" value="BSH_RND"/>
    <property type="match status" value="1"/>
</dbReference>
<dbReference type="Pfam" id="PF25876">
    <property type="entry name" value="HH_MFP_RND"/>
    <property type="match status" value="1"/>
</dbReference>
<sequence length="345" mass="37643">MKKSLFGYLLLGSIPFFSISAFAESKQLESITVAAKSYANWVSLDAMVEPTKSATVSAQTSGRIINLNYDINDIVPEGAALLEITNKEQGAQLAAAEADYAKASALNTEAQLQLERYQKLFPKGAISKGEMDEAEANAKSTKQAVSVAKARITQATESLKYTVVSAPFSGVVTQRHVEQGETVTPGQPLYSGYSLKQMRAVTQVPQRYIQALKQQPKFKLTLNNGQQLDVSNPTLFSFVDPQSHSYKVRIPLAENTQGVIPGSMIKAQFISGSRDAYFIPQSALLTMNELSAVYIQQNDIWVLNQVRLGQNNNGMVEILAGLSDGDIIAKDAYHALLMLKQSNKP</sequence>